<evidence type="ECO:0000259" key="11">
    <source>
        <dbReference type="Pfam" id="PF01593"/>
    </source>
</evidence>
<dbReference type="OrthoDB" id="9790035at2"/>
<reference evidence="12 13" key="1">
    <citation type="submission" date="2019-07" db="EMBL/GenBank/DDBJ databases">
        <title>Genome sequencing for Ferrovibrio sp. K5.</title>
        <authorList>
            <person name="Park S.-J."/>
        </authorList>
    </citation>
    <scope>NUCLEOTIDE SEQUENCE [LARGE SCALE GENOMIC DNA]</scope>
    <source>
        <strain evidence="12 13">K5</strain>
    </source>
</reference>
<feature type="domain" description="Amine oxidase" evidence="11">
    <location>
        <begin position="42"/>
        <end position="457"/>
    </location>
</feature>
<evidence type="ECO:0000256" key="4">
    <source>
        <dbReference type="ARBA" id="ARBA00012535"/>
    </source>
</evidence>
<feature type="signal peptide" evidence="10">
    <location>
        <begin position="1"/>
        <end position="23"/>
    </location>
</feature>
<evidence type="ECO:0000256" key="9">
    <source>
        <dbReference type="PIRSR" id="PIRSR601613-1"/>
    </source>
</evidence>
<evidence type="ECO:0000256" key="7">
    <source>
        <dbReference type="ARBA" id="ARBA00023070"/>
    </source>
</evidence>
<dbReference type="Proteomes" id="UP000317496">
    <property type="component" value="Chromosome"/>
</dbReference>
<keyword evidence="10" id="KW-0732">Signal</keyword>
<comment type="catalytic activity">
    <reaction evidence="8">
        <text>L-tryptophan + O2 = indole-3-acetamide + CO2 + H2O</text>
        <dbReference type="Rhea" id="RHEA:16165"/>
        <dbReference type="ChEBI" id="CHEBI:15377"/>
        <dbReference type="ChEBI" id="CHEBI:15379"/>
        <dbReference type="ChEBI" id="CHEBI:16031"/>
        <dbReference type="ChEBI" id="CHEBI:16526"/>
        <dbReference type="ChEBI" id="CHEBI:57912"/>
        <dbReference type="EC" id="1.13.12.3"/>
    </reaction>
</comment>
<dbReference type="InterPro" id="IPR001613">
    <property type="entry name" value="Flavin_amine_oxidase"/>
</dbReference>
<dbReference type="EC" id="1.13.12.3" evidence="4"/>
<evidence type="ECO:0000313" key="12">
    <source>
        <dbReference type="EMBL" id="QDO96148.1"/>
    </source>
</evidence>
<protein>
    <recommendedName>
        <fullName evidence="5">Tryptophan 2-monooxygenase</fullName>
        <ecNumber evidence="4">1.13.12.3</ecNumber>
    </recommendedName>
</protein>
<feature type="binding site" evidence="9">
    <location>
        <position position="236"/>
    </location>
    <ligand>
        <name>FAD</name>
        <dbReference type="ChEBI" id="CHEBI:57692"/>
    </ligand>
</feature>
<dbReference type="Gene3D" id="3.90.660.10">
    <property type="match status" value="1"/>
</dbReference>
<name>A0A516GX68_9PROT</name>
<dbReference type="PRINTS" id="PR00757">
    <property type="entry name" value="AMINEOXDASEF"/>
</dbReference>
<dbReference type="Gene3D" id="3.50.50.60">
    <property type="entry name" value="FAD/NAD(P)-binding domain"/>
    <property type="match status" value="1"/>
</dbReference>
<dbReference type="PANTHER" id="PTHR10742:SF410">
    <property type="entry name" value="LYSINE-SPECIFIC HISTONE DEMETHYLASE 2"/>
    <property type="match status" value="1"/>
</dbReference>
<proteinExistence type="inferred from homology"/>
<organism evidence="12 13">
    <name type="scientific">Ferrovibrio terrae</name>
    <dbReference type="NCBI Taxonomy" id="2594003"/>
    <lineage>
        <taxon>Bacteria</taxon>
        <taxon>Pseudomonadati</taxon>
        <taxon>Pseudomonadota</taxon>
        <taxon>Alphaproteobacteria</taxon>
        <taxon>Rhodospirillales</taxon>
        <taxon>Rhodospirillaceae</taxon>
        <taxon>Ferrovibrio</taxon>
    </lineage>
</organism>
<evidence type="ECO:0000256" key="3">
    <source>
        <dbReference type="ARBA" id="ARBA00005833"/>
    </source>
</evidence>
<accession>A0A516GX68</accession>
<evidence type="ECO:0000313" key="13">
    <source>
        <dbReference type="Proteomes" id="UP000317496"/>
    </source>
</evidence>
<feature type="binding site" evidence="9">
    <location>
        <begin position="62"/>
        <end position="63"/>
    </location>
    <ligand>
        <name>FAD</name>
        <dbReference type="ChEBI" id="CHEBI:57692"/>
    </ligand>
</feature>
<evidence type="ECO:0000256" key="10">
    <source>
        <dbReference type="SAM" id="SignalP"/>
    </source>
</evidence>
<dbReference type="GO" id="GO:0050361">
    <property type="term" value="F:tryptophan 2-monooxygenase activity"/>
    <property type="evidence" value="ECO:0007669"/>
    <property type="project" value="UniProtKB-EC"/>
</dbReference>
<evidence type="ECO:0000256" key="6">
    <source>
        <dbReference type="ARBA" id="ARBA00023002"/>
    </source>
</evidence>
<comment type="pathway">
    <text evidence="2">Plant hormone metabolism; auxin biosynthesis.</text>
</comment>
<dbReference type="InterPro" id="IPR002937">
    <property type="entry name" value="Amino_oxidase"/>
</dbReference>
<dbReference type="InterPro" id="IPR036188">
    <property type="entry name" value="FAD/NAD-bd_sf"/>
</dbReference>
<evidence type="ECO:0000256" key="5">
    <source>
        <dbReference type="ARBA" id="ARBA00017871"/>
    </source>
</evidence>
<dbReference type="AlphaFoldDB" id="A0A516GX68"/>
<comment type="similarity">
    <text evidence="3">Belongs to the tryptophan 2-monooxygenase family.</text>
</comment>
<evidence type="ECO:0000256" key="1">
    <source>
        <dbReference type="ARBA" id="ARBA00001974"/>
    </source>
</evidence>
<evidence type="ECO:0000256" key="2">
    <source>
        <dbReference type="ARBA" id="ARBA00004814"/>
    </source>
</evidence>
<dbReference type="RefSeq" id="WP_144067129.1">
    <property type="nucleotide sequence ID" value="NZ_CP041636.1"/>
</dbReference>
<dbReference type="EMBL" id="CP041636">
    <property type="protein sequence ID" value="QDO96148.1"/>
    <property type="molecule type" value="Genomic_DNA"/>
</dbReference>
<dbReference type="SUPFAM" id="SSF51905">
    <property type="entry name" value="FAD/NAD(P)-binding domain"/>
    <property type="match status" value="1"/>
</dbReference>
<dbReference type="InterPro" id="IPR050281">
    <property type="entry name" value="Flavin_monoamine_oxidase"/>
</dbReference>
<keyword evidence="7" id="KW-0073">Auxin biosynthesis</keyword>
<dbReference type="GO" id="GO:0009851">
    <property type="term" value="P:auxin biosynthetic process"/>
    <property type="evidence" value="ECO:0007669"/>
    <property type="project" value="UniProtKB-KW"/>
</dbReference>
<dbReference type="PANTHER" id="PTHR10742">
    <property type="entry name" value="FLAVIN MONOAMINE OXIDASE"/>
    <property type="match status" value="1"/>
</dbReference>
<dbReference type="Pfam" id="PF01593">
    <property type="entry name" value="Amino_oxidase"/>
    <property type="match status" value="1"/>
</dbReference>
<keyword evidence="13" id="KW-1185">Reference proteome</keyword>
<gene>
    <name evidence="12" type="ORF">FNB15_02120</name>
</gene>
<keyword evidence="6" id="KW-0560">Oxidoreductase</keyword>
<sequence length="462" mass="48624">MVQTTRRQAIMMTAATLLPGAFAARAASLPSETEVVIVGAGLAGLAAARMLQDRGRNVVVLEARDRLGGRIWTNTSALDFPVDLGASLLRSADINPLAMEIRNREARLQADEGDFWLFDQNSSGEPARDAGTQDYDALGFAYDKMDDALLDARALRSDVALASRIKLDSNGPAGRWIDLARALAAPLHVGVEFPALSALDAPRLIGTGNDAWLPGGFGTWLNQFAADQPVFRNRAVVRIDWAGTGSGGVTVATAEGHVRAEACIVTVPLGLLGAKDGIVFQPGLPEPQREALSRMTMGVIDRIALQYEGGSFDAPANTQALLRAHGSRAMSLRLNAQGMPLVIAQVGGDYARDLEGRGEAAMIAAARSQVRAMLGEAVDRKFVKGVASHWGSDPWSRGAVAAAKPGFATARRNAGRALTSNAGRARVLFAGEAFAPVDWIGSAAGAWLSGRVAATEALRVLG</sequence>
<feature type="chain" id="PRO_5021919818" description="Tryptophan 2-monooxygenase" evidence="10">
    <location>
        <begin position="24"/>
        <end position="462"/>
    </location>
</feature>
<dbReference type="KEGG" id="fer:FNB15_02120"/>
<comment type="cofactor">
    <cofactor evidence="1">
        <name>FAD</name>
        <dbReference type="ChEBI" id="CHEBI:57692"/>
    </cofactor>
</comment>
<evidence type="ECO:0000256" key="8">
    <source>
        <dbReference type="ARBA" id="ARBA00047321"/>
    </source>
</evidence>
<dbReference type="SUPFAM" id="SSF54373">
    <property type="entry name" value="FAD-linked reductases, C-terminal domain"/>
    <property type="match status" value="1"/>
</dbReference>